<dbReference type="SUPFAM" id="SSF52540">
    <property type="entry name" value="P-loop containing nucleoside triphosphate hydrolases"/>
    <property type="match status" value="1"/>
</dbReference>
<dbReference type="Gene3D" id="1.20.272.10">
    <property type="match status" value="1"/>
</dbReference>
<sequence>MDLDSNYFPAFNRTRSGYEPSDAETDWRESPIQIRSNGGGGRATSFDSDTDMELPPQTLTTSNRQQQQQARKFNDDDDYNNNNNLDHDHNSSSSSSSADGTNSIASSTRRKTKNQRPRSTSATRTRANIKDQDNGAGLYAYKDQKQLKKNHPPPLYPSRATSVGELNEMIGTMKLSRAVPGGGKGNPMCESTDSLSPGDIFFSRDVTSALPPHLQKNGRFQQPDFAVHNNNNNKQETTGSEDVNMNDHKASTRSSSSSSGSRTTATSTNSTPGYFHSSGKMSSDTSSKVSDMSGRTTESVKAFVANRKKSQSSDSNWLSCIKGRSCRTNQKSPEKEKVDESTYIARANVVESLSQFWADKYQPSSLKAFSYHKQEAQLLRKLVSQDSIPHILFKGPSISGKKGLMMALLGDIFGDACSQMSHDLRFFQAQEKKGAQVVVPITSSAHHVELNVKSEPNAMSALMGLVKEISNAYSLTPEVSTINFRPDYKVIVLYEADRAPENIQHLIKWIMDCYTDCCKLILCCDDDAEMLESVRNRCKVVNVDAPATHEIMEFLVQISKKEGFDLPMNFAAKIATKAKDLRRAIMALEACKAHNYPFANDQPIPIFWEEVLVEIATEIMADPSPKRLFLVRGKLQKLLVDFVNPQLILQKLVEQFLKEMPSSSKRELYYWHGYYVSFFRKEAPSRYNCLAQARRIRCQVHGHVPEEYRKSPVLTLEGVILPFGFSYFFKLSIHGDKEIIAREKEREVSCKFDLFVGPEDQTAIKS</sequence>
<dbReference type="FunFam" id="1.10.8.60:FF:000030">
    <property type="entry name" value="replication factor C subunit 3"/>
    <property type="match status" value="1"/>
</dbReference>
<dbReference type="GO" id="GO:0006281">
    <property type="term" value="P:DNA repair"/>
    <property type="evidence" value="ECO:0007669"/>
    <property type="project" value="TreeGrafter"/>
</dbReference>
<name>A0AAV0I464_9ROSI</name>
<dbReference type="PANTHER" id="PTHR11669">
    <property type="entry name" value="REPLICATION FACTOR C / DNA POLYMERASE III GAMMA-TAU SUBUNIT"/>
    <property type="match status" value="1"/>
</dbReference>
<proteinExistence type="predicted"/>
<protein>
    <submittedName>
        <fullName evidence="2">Uncharacterized protein</fullName>
    </submittedName>
</protein>
<evidence type="ECO:0000313" key="2">
    <source>
        <dbReference type="EMBL" id="CAI0392316.1"/>
    </source>
</evidence>
<feature type="compositionally biased region" description="Polar residues" evidence="1">
    <location>
        <begin position="228"/>
        <end position="243"/>
    </location>
</feature>
<dbReference type="GO" id="GO:0005634">
    <property type="term" value="C:nucleus"/>
    <property type="evidence" value="ECO:0007669"/>
    <property type="project" value="TreeGrafter"/>
</dbReference>
<dbReference type="InterPro" id="IPR027417">
    <property type="entry name" value="P-loop_NTPase"/>
</dbReference>
<dbReference type="SUPFAM" id="SSF48019">
    <property type="entry name" value="post-AAA+ oligomerization domain-like"/>
    <property type="match status" value="1"/>
</dbReference>
<accession>A0AAV0I464</accession>
<gene>
    <name evidence="2" type="ORF">LITE_LOCUS7494</name>
</gene>
<keyword evidence="3" id="KW-1185">Reference proteome</keyword>
<dbReference type="InterPro" id="IPR008921">
    <property type="entry name" value="DNA_pol3_clamp-load_cplx_C"/>
</dbReference>
<feature type="compositionally biased region" description="Low complexity" evidence="1">
    <location>
        <begin position="252"/>
        <end position="294"/>
    </location>
</feature>
<feature type="region of interest" description="Disordered" evidence="1">
    <location>
        <begin position="210"/>
        <end position="295"/>
    </location>
</feature>
<dbReference type="PANTHER" id="PTHR11669:SF25">
    <property type="entry name" value="OS02G0704966 PROTEIN"/>
    <property type="match status" value="1"/>
</dbReference>
<dbReference type="Gene3D" id="3.40.50.300">
    <property type="entry name" value="P-loop containing nucleotide triphosphate hydrolases"/>
    <property type="match status" value="1"/>
</dbReference>
<organism evidence="2 3">
    <name type="scientific">Linum tenue</name>
    <dbReference type="NCBI Taxonomy" id="586396"/>
    <lineage>
        <taxon>Eukaryota</taxon>
        <taxon>Viridiplantae</taxon>
        <taxon>Streptophyta</taxon>
        <taxon>Embryophyta</taxon>
        <taxon>Tracheophyta</taxon>
        <taxon>Spermatophyta</taxon>
        <taxon>Magnoliopsida</taxon>
        <taxon>eudicotyledons</taxon>
        <taxon>Gunneridae</taxon>
        <taxon>Pentapetalae</taxon>
        <taxon>rosids</taxon>
        <taxon>fabids</taxon>
        <taxon>Malpighiales</taxon>
        <taxon>Linaceae</taxon>
        <taxon>Linum</taxon>
    </lineage>
</organism>
<dbReference type="AlphaFoldDB" id="A0AAV0I464"/>
<dbReference type="EMBL" id="CAMGYJ010000003">
    <property type="protein sequence ID" value="CAI0392316.1"/>
    <property type="molecule type" value="Genomic_DNA"/>
</dbReference>
<dbReference type="Gene3D" id="1.10.8.60">
    <property type="match status" value="1"/>
</dbReference>
<dbReference type="Proteomes" id="UP001154282">
    <property type="component" value="Unassembled WGS sequence"/>
</dbReference>
<dbReference type="GO" id="GO:0006261">
    <property type="term" value="P:DNA-templated DNA replication"/>
    <property type="evidence" value="ECO:0007669"/>
    <property type="project" value="TreeGrafter"/>
</dbReference>
<feature type="compositionally biased region" description="Polar residues" evidence="1">
    <location>
        <begin position="57"/>
        <end position="71"/>
    </location>
</feature>
<evidence type="ECO:0000256" key="1">
    <source>
        <dbReference type="SAM" id="MobiDB-lite"/>
    </source>
</evidence>
<comment type="caution">
    <text evidence="2">The sequence shown here is derived from an EMBL/GenBank/DDBJ whole genome shotgun (WGS) entry which is preliminary data.</text>
</comment>
<reference evidence="2" key="1">
    <citation type="submission" date="2022-08" db="EMBL/GenBank/DDBJ databases">
        <authorList>
            <person name="Gutierrez-Valencia J."/>
        </authorList>
    </citation>
    <scope>NUCLEOTIDE SEQUENCE</scope>
</reference>
<dbReference type="InterPro" id="IPR050238">
    <property type="entry name" value="DNA_Rep/Repair_Clamp_Loader"/>
</dbReference>
<feature type="compositionally biased region" description="Low complexity" evidence="1">
    <location>
        <begin position="91"/>
        <end position="107"/>
    </location>
</feature>
<feature type="region of interest" description="Disordered" evidence="1">
    <location>
        <begin position="1"/>
        <end position="135"/>
    </location>
</feature>
<evidence type="ECO:0000313" key="3">
    <source>
        <dbReference type="Proteomes" id="UP001154282"/>
    </source>
</evidence>
<dbReference type="GO" id="GO:0005663">
    <property type="term" value="C:DNA replication factor C complex"/>
    <property type="evidence" value="ECO:0007669"/>
    <property type="project" value="TreeGrafter"/>
</dbReference>
<dbReference type="GO" id="GO:0003689">
    <property type="term" value="F:DNA clamp loader activity"/>
    <property type="evidence" value="ECO:0007669"/>
    <property type="project" value="TreeGrafter"/>
</dbReference>
<dbReference type="GO" id="GO:0003677">
    <property type="term" value="F:DNA binding"/>
    <property type="evidence" value="ECO:0007669"/>
    <property type="project" value="InterPro"/>
</dbReference>